<name>A0AAD4S596_9MAGN</name>
<dbReference type="AlphaFoldDB" id="A0AAD4S596"/>
<evidence type="ECO:0000313" key="2">
    <source>
        <dbReference type="EMBL" id="KAI3863785.1"/>
    </source>
</evidence>
<protein>
    <submittedName>
        <fullName evidence="2">Uncharacterized protein</fullName>
    </submittedName>
</protein>
<reference evidence="2" key="1">
    <citation type="submission" date="2022-04" db="EMBL/GenBank/DDBJ databases">
        <title>A functionally conserved STORR gene fusion in Papaver species that diverged 16.8 million years ago.</title>
        <authorList>
            <person name="Catania T."/>
        </authorList>
    </citation>
    <scope>NUCLEOTIDE SEQUENCE</scope>
    <source>
        <strain evidence="2">S-188037</strain>
    </source>
</reference>
<proteinExistence type="predicted"/>
<evidence type="ECO:0000256" key="1">
    <source>
        <dbReference type="SAM" id="MobiDB-lite"/>
    </source>
</evidence>
<feature type="region of interest" description="Disordered" evidence="1">
    <location>
        <begin position="45"/>
        <end position="68"/>
    </location>
</feature>
<keyword evidence="3" id="KW-1185">Reference proteome</keyword>
<dbReference type="Proteomes" id="UP001202328">
    <property type="component" value="Unassembled WGS sequence"/>
</dbReference>
<accession>A0AAD4S596</accession>
<sequence length="159" mass="18055">MGFPRHLGMEVHVAGPRESIEKLISEALQIVDSALGGRKLIKNKSHQKATKFGGREQQPHTKMMAPSSQHCKRAPTLSIACGCGIFRKKWEDITVHPSDTNENHLGDKPIAFTYKEWKDLVKFWITEEHQVLSDRNIKNNSDQKSKAHNGQETLFPMQI</sequence>
<evidence type="ECO:0000313" key="3">
    <source>
        <dbReference type="Proteomes" id="UP001202328"/>
    </source>
</evidence>
<feature type="region of interest" description="Disordered" evidence="1">
    <location>
        <begin position="138"/>
        <end position="159"/>
    </location>
</feature>
<organism evidence="2 3">
    <name type="scientific">Papaver atlanticum</name>
    <dbReference type="NCBI Taxonomy" id="357466"/>
    <lineage>
        <taxon>Eukaryota</taxon>
        <taxon>Viridiplantae</taxon>
        <taxon>Streptophyta</taxon>
        <taxon>Embryophyta</taxon>
        <taxon>Tracheophyta</taxon>
        <taxon>Spermatophyta</taxon>
        <taxon>Magnoliopsida</taxon>
        <taxon>Ranunculales</taxon>
        <taxon>Papaveraceae</taxon>
        <taxon>Papaveroideae</taxon>
        <taxon>Papaver</taxon>
    </lineage>
</organism>
<dbReference type="EMBL" id="JAJJMB010014022">
    <property type="protein sequence ID" value="KAI3863785.1"/>
    <property type="molecule type" value="Genomic_DNA"/>
</dbReference>
<comment type="caution">
    <text evidence="2">The sequence shown here is derived from an EMBL/GenBank/DDBJ whole genome shotgun (WGS) entry which is preliminary data.</text>
</comment>
<gene>
    <name evidence="2" type="ORF">MKW98_031377</name>
</gene>